<keyword evidence="6" id="KW-0378">Hydrolase</keyword>
<dbReference type="Pfam" id="PF00664">
    <property type="entry name" value="ABC_membrane"/>
    <property type="match status" value="1"/>
</dbReference>
<reference evidence="15 17" key="2">
    <citation type="submission" date="2021-03" db="EMBL/GenBank/DDBJ databases">
        <title>Mucilaginibacter strains isolated from gold and copper mining confer multi heavy-metal resistance.</title>
        <authorList>
            <person name="Li Y."/>
        </authorList>
    </citation>
    <scope>NUCLEOTIDE SEQUENCE [LARGE SCALE GENOMIC DNA]</scope>
    <source>
        <strain evidence="15 17">P2-4</strain>
    </source>
</reference>
<dbReference type="InterPro" id="IPR027417">
    <property type="entry name" value="P-loop_NTPase"/>
</dbReference>
<evidence type="ECO:0000313" key="17">
    <source>
        <dbReference type="Proteomes" id="UP000663940"/>
    </source>
</evidence>
<feature type="transmembrane region" description="Helical" evidence="10">
    <location>
        <begin position="384"/>
        <end position="408"/>
    </location>
</feature>
<dbReference type="PANTHER" id="PTHR43394:SF1">
    <property type="entry name" value="ATP-BINDING CASSETTE SUB-FAMILY B MEMBER 10, MITOCHONDRIAL"/>
    <property type="match status" value="1"/>
</dbReference>
<dbReference type="InterPro" id="IPR003439">
    <property type="entry name" value="ABC_transporter-like_ATP-bd"/>
</dbReference>
<evidence type="ECO:0000313" key="14">
    <source>
        <dbReference type="EMBL" id="QEM03064.1"/>
    </source>
</evidence>
<evidence type="ECO:0000259" key="11">
    <source>
        <dbReference type="PROSITE" id="PS50893"/>
    </source>
</evidence>
<dbReference type="InterPro" id="IPR036640">
    <property type="entry name" value="ABC1_TM_sf"/>
</dbReference>
<keyword evidence="3" id="KW-1003">Cell membrane</keyword>
<comment type="subcellular location">
    <subcellularLocation>
        <location evidence="1">Cell membrane</location>
        <topology evidence="1">Multi-pass membrane protein</topology>
    </subcellularLocation>
</comment>
<dbReference type="GO" id="GO:0005886">
    <property type="term" value="C:plasma membrane"/>
    <property type="evidence" value="ECO:0007669"/>
    <property type="project" value="UniProtKB-SubCell"/>
</dbReference>
<dbReference type="Gene3D" id="3.40.50.300">
    <property type="entry name" value="P-loop containing nucleotide triphosphate hydrolases"/>
    <property type="match status" value="1"/>
</dbReference>
<evidence type="ECO:0000256" key="5">
    <source>
        <dbReference type="ARBA" id="ARBA00022741"/>
    </source>
</evidence>
<evidence type="ECO:0000256" key="4">
    <source>
        <dbReference type="ARBA" id="ARBA00022692"/>
    </source>
</evidence>
<dbReference type="PANTHER" id="PTHR43394">
    <property type="entry name" value="ATP-DEPENDENT PERMEASE MDL1, MITOCHONDRIAL"/>
    <property type="match status" value="1"/>
</dbReference>
<feature type="transmembrane region" description="Helical" evidence="10">
    <location>
        <begin position="161"/>
        <end position="184"/>
    </location>
</feature>
<dbReference type="Pfam" id="PF00005">
    <property type="entry name" value="ABC_tran"/>
    <property type="match status" value="1"/>
</dbReference>
<dbReference type="PROSITE" id="PS50893">
    <property type="entry name" value="ABC_TRANSPORTER_2"/>
    <property type="match status" value="1"/>
</dbReference>
<dbReference type="EMBL" id="CP043451">
    <property type="protein sequence ID" value="QEM03064.1"/>
    <property type="molecule type" value="Genomic_DNA"/>
</dbReference>
<dbReference type="Gene3D" id="1.20.1560.10">
    <property type="entry name" value="ABC transporter type 1, transmembrane domain"/>
    <property type="match status" value="1"/>
</dbReference>
<keyword evidence="7" id="KW-0067">ATP-binding</keyword>
<evidence type="ECO:0000256" key="6">
    <source>
        <dbReference type="ARBA" id="ARBA00022801"/>
    </source>
</evidence>
<evidence type="ECO:0000256" key="8">
    <source>
        <dbReference type="ARBA" id="ARBA00022989"/>
    </source>
</evidence>
<accession>A0AAE6MHA6</accession>
<dbReference type="FunFam" id="3.40.50.300:FF:000221">
    <property type="entry name" value="Multidrug ABC transporter ATP-binding protein"/>
    <property type="match status" value="1"/>
</dbReference>
<sequence length="720" mass="80733">MNKFVKIKQKDTTDCGAACLTAIAKFYGTELTISRVRQYAGTDKFGTNILGIIEAAERLGFQAKGAKGKIENLLNVPLPAIAHVILESGLHHYVVLYQVKNNKFTYLDPIDGLLHKATLENFNSLWTGNIVLLLPNAEFINDQKKISALRRFGQLIKPHKWIMIQALVGAIVYTILGLASAVYVQKIIDYVLVDNNQRLLNILSIGMICILISQAIVGLMRSVLTIKTGQFIDAQLILGYYKHLMRLPQRFFDTMKIGEIISRVNDAVKIRVFVNEVASNIIVNFMILIFSFIIMFLYSWKLALVVTCIIPFYILIYQISNSVNKKWQRILMENTASLESQLVESLNSIGTIKKFGIEDYANLTTETRFIPLIKAIFKSGIKGLYLLTSAEFITKAFTIIVLWCGSYFVINQQMSPGELLSFYALINYFTGPASSLIVANKNIQDALIATERLFEIIDLEVEETEVDKISLNPSLLGTIEFKDVYFNYSNRSTIFNGLSFKIKKNEMTAIVGESGSGKSTIAALLLKVYPLTGGSISIGERDIKYYSNSSLRQIISIVPQQIDLFNSSIIDNIALGDIAPDLNKIIILCQKLGLNDFIEKLPNTYYTIVSENGVNLSGGQKQRIAVARALYKNPEILILDEATAALDVISERLLIETLSWFKSMNKTVIIIAHRLSTIRDCDQILVLNNGKLADCGNHQLLIDRNDLYANLWKEYAGNLQ</sequence>
<dbReference type="EMBL" id="CP071880">
    <property type="protein sequence ID" value="QTE48187.1"/>
    <property type="molecule type" value="Genomic_DNA"/>
</dbReference>
<dbReference type="GO" id="GO:0006508">
    <property type="term" value="P:proteolysis"/>
    <property type="evidence" value="ECO:0007669"/>
    <property type="project" value="InterPro"/>
</dbReference>
<feature type="domain" description="Peptidase C39" evidence="13">
    <location>
        <begin position="9"/>
        <end position="133"/>
    </location>
</feature>
<dbReference type="InterPro" id="IPR011527">
    <property type="entry name" value="ABC1_TM_dom"/>
</dbReference>
<dbReference type="SUPFAM" id="SSF52540">
    <property type="entry name" value="P-loop containing nucleoside triphosphate hydrolases"/>
    <property type="match status" value="1"/>
</dbReference>
<feature type="transmembrane region" description="Helical" evidence="10">
    <location>
        <begin position="277"/>
        <end position="296"/>
    </location>
</feature>
<feature type="domain" description="ABC transmembrane type-1" evidence="12">
    <location>
        <begin position="164"/>
        <end position="445"/>
    </location>
</feature>
<dbReference type="GO" id="GO:0008233">
    <property type="term" value="F:peptidase activity"/>
    <property type="evidence" value="ECO:0007669"/>
    <property type="project" value="InterPro"/>
</dbReference>
<evidence type="ECO:0000313" key="15">
    <source>
        <dbReference type="EMBL" id="QTE48187.1"/>
    </source>
</evidence>
<dbReference type="Pfam" id="PF03412">
    <property type="entry name" value="Peptidase_C39"/>
    <property type="match status" value="1"/>
</dbReference>
<keyword evidence="2" id="KW-0813">Transport</keyword>
<evidence type="ECO:0000256" key="9">
    <source>
        <dbReference type="ARBA" id="ARBA00023136"/>
    </source>
</evidence>
<protein>
    <submittedName>
        <fullName evidence="14">Peptidase domain-containing ABC transporter</fullName>
    </submittedName>
</protein>
<evidence type="ECO:0000256" key="7">
    <source>
        <dbReference type="ARBA" id="ARBA00022840"/>
    </source>
</evidence>
<proteinExistence type="predicted"/>
<keyword evidence="17" id="KW-1185">Reference proteome</keyword>
<evidence type="ECO:0000256" key="2">
    <source>
        <dbReference type="ARBA" id="ARBA00022448"/>
    </source>
</evidence>
<feature type="transmembrane region" description="Helical" evidence="10">
    <location>
        <begin position="199"/>
        <end position="220"/>
    </location>
</feature>
<dbReference type="AlphaFoldDB" id="A0AAE6MHA6"/>
<reference evidence="14 16" key="1">
    <citation type="submission" date="2019-08" db="EMBL/GenBank/DDBJ databases">
        <title>Comparative genome analysis confer to the adaptation heavy metal polluted environment.</title>
        <authorList>
            <person name="Li Y."/>
        </authorList>
    </citation>
    <scope>NUCLEOTIDE SEQUENCE [LARGE SCALE GENOMIC DNA]</scope>
    <source>
        <strain evidence="14 16">P2</strain>
    </source>
</reference>
<dbReference type="CDD" id="cd02418">
    <property type="entry name" value="Peptidase_C39B"/>
    <property type="match status" value="1"/>
</dbReference>
<feature type="transmembrane region" description="Helical" evidence="10">
    <location>
        <begin position="302"/>
        <end position="319"/>
    </location>
</feature>
<keyword evidence="9 10" id="KW-0472">Membrane</keyword>
<evidence type="ECO:0000259" key="13">
    <source>
        <dbReference type="PROSITE" id="PS50990"/>
    </source>
</evidence>
<dbReference type="Proteomes" id="UP000250557">
    <property type="component" value="Chromosome"/>
</dbReference>
<evidence type="ECO:0000259" key="12">
    <source>
        <dbReference type="PROSITE" id="PS50929"/>
    </source>
</evidence>
<dbReference type="GO" id="GO:0016887">
    <property type="term" value="F:ATP hydrolysis activity"/>
    <property type="evidence" value="ECO:0007669"/>
    <property type="project" value="InterPro"/>
</dbReference>
<keyword evidence="8 10" id="KW-1133">Transmembrane helix</keyword>
<dbReference type="InterPro" id="IPR017871">
    <property type="entry name" value="ABC_transporter-like_CS"/>
</dbReference>
<evidence type="ECO:0000256" key="10">
    <source>
        <dbReference type="SAM" id="Phobius"/>
    </source>
</evidence>
<name>A0AAE6MHA6_9SPHI</name>
<dbReference type="PROSITE" id="PS00211">
    <property type="entry name" value="ABC_TRANSPORTER_1"/>
    <property type="match status" value="1"/>
</dbReference>
<dbReference type="PROSITE" id="PS50929">
    <property type="entry name" value="ABC_TM1F"/>
    <property type="match status" value="1"/>
</dbReference>
<dbReference type="RefSeq" id="WP_112656740.1">
    <property type="nucleotide sequence ID" value="NZ_CP043451.1"/>
</dbReference>
<dbReference type="InterPro" id="IPR039421">
    <property type="entry name" value="Type_1_exporter"/>
</dbReference>
<evidence type="ECO:0000313" key="16">
    <source>
        <dbReference type="Proteomes" id="UP000250557"/>
    </source>
</evidence>
<evidence type="ECO:0000256" key="3">
    <source>
        <dbReference type="ARBA" id="ARBA00022475"/>
    </source>
</evidence>
<dbReference type="Gene3D" id="3.90.70.10">
    <property type="entry name" value="Cysteine proteinases"/>
    <property type="match status" value="1"/>
</dbReference>
<dbReference type="Proteomes" id="UP000663940">
    <property type="component" value="Chromosome"/>
</dbReference>
<feature type="domain" description="ABC transporter" evidence="11">
    <location>
        <begin position="479"/>
        <end position="714"/>
    </location>
</feature>
<organism evidence="14 16">
    <name type="scientific">Mucilaginibacter rubeus</name>
    <dbReference type="NCBI Taxonomy" id="2027860"/>
    <lineage>
        <taxon>Bacteria</taxon>
        <taxon>Pseudomonadati</taxon>
        <taxon>Bacteroidota</taxon>
        <taxon>Sphingobacteriia</taxon>
        <taxon>Sphingobacteriales</taxon>
        <taxon>Sphingobacteriaceae</taxon>
        <taxon>Mucilaginibacter</taxon>
    </lineage>
</organism>
<dbReference type="SUPFAM" id="SSF90123">
    <property type="entry name" value="ABC transporter transmembrane region"/>
    <property type="match status" value="1"/>
</dbReference>
<dbReference type="InterPro" id="IPR003593">
    <property type="entry name" value="AAA+_ATPase"/>
</dbReference>
<dbReference type="GO" id="GO:0015421">
    <property type="term" value="F:ABC-type oligopeptide transporter activity"/>
    <property type="evidence" value="ECO:0007669"/>
    <property type="project" value="TreeGrafter"/>
</dbReference>
<gene>
    <name evidence="14" type="ORF">DIU31_005840</name>
    <name evidence="15" type="ORF">J3L21_21880</name>
</gene>
<dbReference type="PROSITE" id="PS50990">
    <property type="entry name" value="PEPTIDASE_C39"/>
    <property type="match status" value="1"/>
</dbReference>
<keyword evidence="4 10" id="KW-0812">Transmembrane</keyword>
<dbReference type="SMART" id="SM00382">
    <property type="entry name" value="AAA"/>
    <property type="match status" value="1"/>
</dbReference>
<dbReference type="CDD" id="cd18570">
    <property type="entry name" value="ABC_6TM_PCAT1_LagD_like"/>
    <property type="match status" value="1"/>
</dbReference>
<evidence type="ECO:0000256" key="1">
    <source>
        <dbReference type="ARBA" id="ARBA00004651"/>
    </source>
</evidence>
<dbReference type="InterPro" id="IPR005074">
    <property type="entry name" value="Peptidase_C39"/>
</dbReference>
<dbReference type="GO" id="GO:0005524">
    <property type="term" value="F:ATP binding"/>
    <property type="evidence" value="ECO:0007669"/>
    <property type="project" value="UniProtKB-KW"/>
</dbReference>
<keyword evidence="5" id="KW-0547">Nucleotide-binding</keyword>